<dbReference type="EMBL" id="JAURUE010000001">
    <property type="protein sequence ID" value="MDP9612960.1"/>
    <property type="molecule type" value="Genomic_DNA"/>
</dbReference>
<comment type="caution">
    <text evidence="3">The sequence shown here is derived from an EMBL/GenBank/DDBJ whole genome shotgun (WGS) entry which is preliminary data.</text>
</comment>
<feature type="domain" description="Condensation" evidence="2">
    <location>
        <begin position="6"/>
        <end position="91"/>
    </location>
</feature>
<evidence type="ECO:0000313" key="3">
    <source>
        <dbReference type="EMBL" id="MDP9612960.1"/>
    </source>
</evidence>
<accession>A0ABT9KX13</accession>
<feature type="compositionally biased region" description="Low complexity" evidence="1">
    <location>
        <begin position="120"/>
        <end position="130"/>
    </location>
</feature>
<dbReference type="Proteomes" id="UP001234880">
    <property type="component" value="Unassembled WGS sequence"/>
</dbReference>
<dbReference type="Pfam" id="PF00668">
    <property type="entry name" value="Condensation"/>
    <property type="match status" value="1"/>
</dbReference>
<reference evidence="3 4" key="1">
    <citation type="submission" date="2023-07" db="EMBL/GenBank/DDBJ databases">
        <title>Sequencing the genomes of 1000 actinobacteria strains.</title>
        <authorList>
            <person name="Klenk H.-P."/>
        </authorList>
    </citation>
    <scope>NUCLEOTIDE SEQUENCE [LARGE SCALE GENOMIC DNA]</scope>
    <source>
        <strain evidence="3 4">DSM 41600</strain>
    </source>
</reference>
<name>A0ABT9KX13_9ACTN</name>
<protein>
    <submittedName>
        <fullName evidence="3">Non-ribosomal peptide synthetase component F</fullName>
    </submittedName>
</protein>
<dbReference type="SUPFAM" id="SSF52777">
    <property type="entry name" value="CoA-dependent acyltransferases"/>
    <property type="match status" value="1"/>
</dbReference>
<evidence type="ECO:0000256" key="1">
    <source>
        <dbReference type="SAM" id="MobiDB-lite"/>
    </source>
</evidence>
<gene>
    <name evidence="3" type="ORF">JOF35_005237</name>
</gene>
<evidence type="ECO:0000259" key="2">
    <source>
        <dbReference type="Pfam" id="PF00668"/>
    </source>
</evidence>
<evidence type="ECO:0000313" key="4">
    <source>
        <dbReference type="Proteomes" id="UP001234880"/>
    </source>
</evidence>
<dbReference type="InterPro" id="IPR001242">
    <property type="entry name" value="Condensation_dom"/>
</dbReference>
<proteinExistence type="predicted"/>
<sequence length="130" mass="13578">MHDVPLPEGMSAAVLRTAARLRVPVKSVLLTAHVAVMGFVAGTDDVLVGYEHSGRPEVVGGERLAGLFLNTVPFRLRLEDVSWAELVRSVHAAEAGCCPPPVPDGPRSSGGSVCAERSSRVSSTSPTSTC</sequence>
<keyword evidence="4" id="KW-1185">Reference proteome</keyword>
<dbReference type="RefSeq" id="WP_307111295.1">
    <property type="nucleotide sequence ID" value="NZ_JAURUE010000001.1"/>
</dbReference>
<dbReference type="Gene3D" id="3.30.559.30">
    <property type="entry name" value="Nonribosomal peptide synthetase, condensation domain"/>
    <property type="match status" value="1"/>
</dbReference>
<organism evidence="3 4">
    <name type="scientific">Streptomyces demainii</name>
    <dbReference type="NCBI Taxonomy" id="588122"/>
    <lineage>
        <taxon>Bacteria</taxon>
        <taxon>Bacillati</taxon>
        <taxon>Actinomycetota</taxon>
        <taxon>Actinomycetes</taxon>
        <taxon>Kitasatosporales</taxon>
        <taxon>Streptomycetaceae</taxon>
        <taxon>Streptomyces</taxon>
    </lineage>
</organism>
<feature type="region of interest" description="Disordered" evidence="1">
    <location>
        <begin position="96"/>
        <end position="130"/>
    </location>
</feature>